<keyword evidence="5" id="KW-1185">Reference proteome</keyword>
<evidence type="ECO:0000256" key="1">
    <source>
        <dbReference type="PROSITE-ProRule" id="PRU00176"/>
    </source>
</evidence>
<reference evidence="4 5" key="1">
    <citation type="submission" date="2017-03" db="EMBL/GenBank/DDBJ databases">
        <title>An alternative strategy for trypanosome survival in the mammalian bloodstream revealed through genome and transcriptome analysis of the ubiquitous bovine parasite Trypanosoma (Megatrypanum) theileri.</title>
        <authorList>
            <person name="Kelly S."/>
            <person name="Ivens A."/>
            <person name="Mott A."/>
            <person name="O'Neill E."/>
            <person name="Emms D."/>
            <person name="Macleod O."/>
            <person name="Voorheis P."/>
            <person name="Matthews J."/>
            <person name="Matthews K."/>
            <person name="Carrington M."/>
        </authorList>
    </citation>
    <scope>NUCLEOTIDE SEQUENCE [LARGE SCALE GENOMIC DNA]</scope>
    <source>
        <strain evidence="4">Edinburgh</strain>
    </source>
</reference>
<organism evidence="4 5">
    <name type="scientific">Trypanosoma theileri</name>
    <dbReference type="NCBI Taxonomy" id="67003"/>
    <lineage>
        <taxon>Eukaryota</taxon>
        <taxon>Discoba</taxon>
        <taxon>Euglenozoa</taxon>
        <taxon>Kinetoplastea</taxon>
        <taxon>Metakinetoplastina</taxon>
        <taxon>Trypanosomatida</taxon>
        <taxon>Trypanosomatidae</taxon>
        <taxon>Trypanosoma</taxon>
    </lineage>
</organism>
<feature type="region of interest" description="Disordered" evidence="2">
    <location>
        <begin position="119"/>
        <end position="141"/>
    </location>
</feature>
<accession>A0A1X0P2H6</accession>
<protein>
    <submittedName>
        <fullName evidence="4">Putative RNA-binding protein</fullName>
    </submittedName>
</protein>
<dbReference type="OrthoDB" id="5970at2759"/>
<dbReference type="GO" id="GO:0003723">
    <property type="term" value="F:RNA binding"/>
    <property type="evidence" value="ECO:0007669"/>
    <property type="project" value="UniProtKB-UniRule"/>
</dbReference>
<feature type="compositionally biased region" description="Basic and acidic residues" evidence="2">
    <location>
        <begin position="119"/>
        <end position="134"/>
    </location>
</feature>
<dbReference type="InterPro" id="IPR035979">
    <property type="entry name" value="RBD_domain_sf"/>
</dbReference>
<dbReference type="GeneID" id="39983389"/>
<feature type="domain" description="RRM" evidence="3">
    <location>
        <begin position="5"/>
        <end position="81"/>
    </location>
</feature>
<dbReference type="CDD" id="cd00590">
    <property type="entry name" value="RRM_SF"/>
    <property type="match status" value="1"/>
</dbReference>
<dbReference type="EMBL" id="NBCO01000007">
    <property type="protein sequence ID" value="ORC90739.1"/>
    <property type="molecule type" value="Genomic_DNA"/>
</dbReference>
<dbReference type="PROSITE" id="PS50102">
    <property type="entry name" value="RRM"/>
    <property type="match status" value="1"/>
</dbReference>
<comment type="caution">
    <text evidence="4">The sequence shown here is derived from an EMBL/GenBank/DDBJ whole genome shotgun (WGS) entry which is preliminary data.</text>
</comment>
<evidence type="ECO:0000313" key="5">
    <source>
        <dbReference type="Proteomes" id="UP000192257"/>
    </source>
</evidence>
<dbReference type="SMART" id="SM00360">
    <property type="entry name" value="RRM"/>
    <property type="match status" value="1"/>
</dbReference>
<evidence type="ECO:0000259" key="3">
    <source>
        <dbReference type="PROSITE" id="PS50102"/>
    </source>
</evidence>
<dbReference type="RefSeq" id="XP_028884805.1">
    <property type="nucleotide sequence ID" value="XM_029023609.1"/>
</dbReference>
<dbReference type="VEuPathDB" id="TriTrypDB:TM35_000071630"/>
<dbReference type="AlphaFoldDB" id="A0A1X0P2H6"/>
<dbReference type="Pfam" id="PF00076">
    <property type="entry name" value="RRM_1"/>
    <property type="match status" value="1"/>
</dbReference>
<dbReference type="Gene3D" id="3.30.70.330">
    <property type="match status" value="1"/>
</dbReference>
<keyword evidence="1" id="KW-0694">RNA-binding</keyword>
<dbReference type="Proteomes" id="UP000192257">
    <property type="component" value="Unassembled WGS sequence"/>
</dbReference>
<evidence type="ECO:0000313" key="4">
    <source>
        <dbReference type="EMBL" id="ORC90739.1"/>
    </source>
</evidence>
<evidence type="ECO:0000256" key="2">
    <source>
        <dbReference type="SAM" id="MobiDB-lite"/>
    </source>
</evidence>
<dbReference type="InterPro" id="IPR012677">
    <property type="entry name" value="Nucleotide-bd_a/b_plait_sf"/>
</dbReference>
<dbReference type="SUPFAM" id="SSF54928">
    <property type="entry name" value="RNA-binding domain, RBD"/>
    <property type="match status" value="1"/>
</dbReference>
<dbReference type="InterPro" id="IPR000504">
    <property type="entry name" value="RRM_dom"/>
</dbReference>
<proteinExistence type="predicted"/>
<name>A0A1X0P2H6_9TRYP</name>
<gene>
    <name evidence="4" type="ORF">TM35_000071630</name>
</gene>
<sequence length="141" mass="15341">MPGPAVLFVGNLPTVANAQYVERLFSAYGRVLQVKVLQEGTTPYAEVTYGAVDDADSAISALHTLYCASPGLPLVVLYHRNSPAVSAYGRRVGGEYAAAVRSCRDPAHVPLEAFDERFERTEVPPPPSDKEILEGNRWNSH</sequence>